<feature type="domain" description="Type VI secretion system component TssM1 N-terminal" evidence="4">
    <location>
        <begin position="198"/>
        <end position="454"/>
    </location>
</feature>
<feature type="domain" description="Type VI secretion system component TssM1 helical" evidence="5">
    <location>
        <begin position="956"/>
        <end position="1054"/>
    </location>
</feature>
<protein>
    <submittedName>
        <fullName evidence="6">IcmF1</fullName>
    </submittedName>
</protein>
<keyword evidence="1" id="KW-0812">Transmembrane</keyword>
<evidence type="ECO:0000256" key="1">
    <source>
        <dbReference type="SAM" id="Phobius"/>
    </source>
</evidence>
<comment type="caution">
    <text evidence="6">The sequence shown here is derived from an EMBL/GenBank/DDBJ whole genome shotgun (WGS) entry which is preliminary data.</text>
</comment>
<keyword evidence="7" id="KW-1185">Reference proteome</keyword>
<keyword evidence="1" id="KW-1133">Transmembrane helix</keyword>
<name>V5BBL9_9GAMM</name>
<dbReference type="STRING" id="1116472.MGMO_120c00470"/>
<feature type="transmembrane region" description="Helical" evidence="1">
    <location>
        <begin position="12"/>
        <end position="35"/>
    </location>
</feature>
<dbReference type="eggNOG" id="COG3523">
    <property type="taxonomic scope" value="Bacteria"/>
</dbReference>
<dbReference type="PANTHER" id="PTHR36153:SF1">
    <property type="entry name" value="TYPE VI SECRETION SYSTEM COMPONENT TSSM1"/>
    <property type="match status" value="1"/>
</dbReference>
<evidence type="ECO:0000259" key="4">
    <source>
        <dbReference type="Pfam" id="PF14331"/>
    </source>
</evidence>
<dbReference type="PANTHER" id="PTHR36153">
    <property type="entry name" value="INNER MEMBRANE PROTEIN-RELATED"/>
    <property type="match status" value="1"/>
</dbReference>
<proteinExistence type="predicted"/>
<dbReference type="PATRIC" id="fig|1116472.3.peg.3163"/>
<dbReference type="OrthoDB" id="9758229at2"/>
<dbReference type="Gene3D" id="3.40.50.300">
    <property type="entry name" value="P-loop containing nucleotide triphosphate hydrolases"/>
    <property type="match status" value="1"/>
</dbReference>
<dbReference type="Pfam" id="PF14331">
    <property type="entry name" value="IcmF-related_N"/>
    <property type="match status" value="1"/>
</dbReference>
<dbReference type="RefSeq" id="WP_023495817.1">
    <property type="nucleotide sequence ID" value="NZ_AYLO01000112.1"/>
</dbReference>
<feature type="transmembrane region" description="Helical" evidence="1">
    <location>
        <begin position="47"/>
        <end position="66"/>
    </location>
</feature>
<dbReference type="Pfam" id="PF06761">
    <property type="entry name" value="IcmF-related"/>
    <property type="match status" value="1"/>
</dbReference>
<sequence length="1185" mass="133461">MKLLNFFKQRWLISLFGVIAIALLIWFLGPFIAFADYEPLAPETNRWVLIGLVIAYWLVAHIGSYLKAKNRNDQVLSAMSVSNEPALSADELTSRDELQSLKERMEDALNILKKSQLGSHFGRQFLYQLPWYIIIGPPGSGKSTLLKNSDLKFPLSDRFGKDAIRGVGGTRNCDWWFTDEAVLLDTAGRYTTQDSHEKADQLAWLGFLDLLKKYRRRRPINGVIIAISITELLEQSKAEQHAHAVSIRNRIQELHDRFNIRFPVYLLFTKCDLLAGFIEYFDDLDNDKRGQIWGTTFKLEEDTQANAVEQFTEEFNILGKQLQNQLIDKLQREQGGNRRNLIYTFPQQFNSLGELAQSFLNEIFQTTRYEHATLLRGVYFTSATQEGSPIDRIMGSLANSFGLDRQNLPNTGNQGKSFFINRLLSHVIFAEHGLAGTNLKLEKKRAWLQRGAFVSIAVFSAIMASIWLFSYAGNKAYIQEVAGQVKGLQQDVNRLDPDETDPLPLLPLLDKVRNLPGGYTDQQEGTPWGLSFGLYQGDKLGNASISLYQKLLKDVFLPRLLSRLEQQLQNNSNNSDYLLETLKVYLMFNDEKNYNKDAVTSWLTLDWTHNLPLDVPNEQRQSLVSHLNTLLATRPVPLPRPLNQTLISQTREILENTPIAKRVYARMKLELANSGIKDFAVSEKAGRDAPLVLANKSGEPLTRGVPGFFTCLGYKDVFLKNNTQLIDQQVADNWVLGTTESVKLNDAEIKALRENVLKQYLNDYIKQWDDLLADIQLKPFSSQTQMVEVLNIVAGENSPLRLLLQAVDEETSFACLAEKNSNLLDKASSKITSAGNMLEKIISSTPDAHSAAPPEITTNLVTEHFKELHELVQGKPGGQPPLNQSLAVLNELYVYLNSLLHASGEELATEQRKQSLEIIDKVKLEGKRNPFPLKDMLDTIAADSSDLVSGGVKKHYNNMWRSTVLPFCNKAIQGLYPMYKSPREITYEDFTAFFGPAGLMDDFFTKYLAASVEKGTKNWTWNTRGAADPAISADALAQFQLADTIKNIFFRMGKQSPAVSFKLKPISMSTEITTFVLDVDGQKLTYDHGPVRPVSMKWPGPNNAGQVSIEMLPPIPGSSGLSKEGPWALFRVFDEAQISRTSNPTMFIMTFNIDGREAKFELRADSAINPFQLSDLEAFKCLPNL</sequence>
<evidence type="ECO:0000259" key="5">
    <source>
        <dbReference type="Pfam" id="PF21070"/>
    </source>
</evidence>
<dbReference type="SUPFAM" id="SSF52540">
    <property type="entry name" value="P-loop containing nucleoside triphosphate hydrolases"/>
    <property type="match status" value="1"/>
</dbReference>
<dbReference type="InterPro" id="IPR053156">
    <property type="entry name" value="T6SS_TssM-like"/>
</dbReference>
<evidence type="ECO:0000313" key="6">
    <source>
        <dbReference type="EMBL" id="ESS70660.1"/>
    </source>
</evidence>
<reference evidence="6 7" key="1">
    <citation type="journal article" date="2013" name="Genome Announc.">
        <title>Draft Genome Sequence of the Methanotrophic Gammaproteobacterium Methyloglobulus morosus DSM 22980 Strain KoM1.</title>
        <authorList>
            <person name="Poehlein A."/>
            <person name="Deutzmann J.S."/>
            <person name="Daniel R."/>
            <person name="Simeonova D.D."/>
        </authorList>
    </citation>
    <scope>NUCLEOTIDE SEQUENCE [LARGE SCALE GENOMIC DNA]</scope>
    <source>
        <strain evidence="6 7">KoM1</strain>
    </source>
</reference>
<dbReference type="InterPro" id="IPR027417">
    <property type="entry name" value="P-loop_NTPase"/>
</dbReference>
<dbReference type="InterPro" id="IPR010623">
    <property type="entry name" value="IcmF_C"/>
</dbReference>
<organism evidence="6 7">
    <name type="scientific">Methyloglobulus morosus KoM1</name>
    <dbReference type="NCBI Taxonomy" id="1116472"/>
    <lineage>
        <taxon>Bacteria</taxon>
        <taxon>Pseudomonadati</taxon>
        <taxon>Pseudomonadota</taxon>
        <taxon>Gammaproteobacteria</taxon>
        <taxon>Methylococcales</taxon>
        <taxon>Methylococcaceae</taxon>
        <taxon>Methyloglobulus</taxon>
    </lineage>
</organism>
<dbReference type="InterPro" id="IPR009612">
    <property type="entry name" value="IcmF-rel"/>
</dbReference>
<accession>V5BBL9</accession>
<dbReference type="Pfam" id="PF06744">
    <property type="entry name" value="IcmF_C"/>
    <property type="match status" value="1"/>
</dbReference>
<dbReference type="Pfam" id="PF21070">
    <property type="entry name" value="IcmF_helical"/>
    <property type="match status" value="1"/>
</dbReference>
<feature type="transmembrane region" description="Helical" evidence="1">
    <location>
        <begin position="452"/>
        <end position="472"/>
    </location>
</feature>
<dbReference type="InterPro" id="IPR025743">
    <property type="entry name" value="TssM1_N"/>
</dbReference>
<feature type="domain" description="IcmF-related" evidence="3">
    <location>
        <begin position="506"/>
        <end position="812"/>
    </location>
</feature>
<dbReference type="NCBIfam" id="TIGR03348">
    <property type="entry name" value="VI_IcmF"/>
    <property type="match status" value="1"/>
</dbReference>
<evidence type="ECO:0000259" key="3">
    <source>
        <dbReference type="Pfam" id="PF06761"/>
    </source>
</evidence>
<dbReference type="InterPro" id="IPR048677">
    <property type="entry name" value="TssM1_hel"/>
</dbReference>
<keyword evidence="1" id="KW-0472">Membrane</keyword>
<dbReference type="AlphaFoldDB" id="V5BBL9"/>
<dbReference type="Proteomes" id="UP000017842">
    <property type="component" value="Unassembled WGS sequence"/>
</dbReference>
<dbReference type="CDD" id="cd00882">
    <property type="entry name" value="Ras_like_GTPase"/>
    <property type="match status" value="1"/>
</dbReference>
<feature type="domain" description="Type VI secretion system IcmF C-terminal" evidence="2">
    <location>
        <begin position="1061"/>
        <end position="1166"/>
    </location>
</feature>
<dbReference type="EMBL" id="AYLO01000112">
    <property type="protein sequence ID" value="ESS70660.1"/>
    <property type="molecule type" value="Genomic_DNA"/>
</dbReference>
<dbReference type="InterPro" id="IPR017731">
    <property type="entry name" value="TssM1-like"/>
</dbReference>
<evidence type="ECO:0000313" key="7">
    <source>
        <dbReference type="Proteomes" id="UP000017842"/>
    </source>
</evidence>
<evidence type="ECO:0000259" key="2">
    <source>
        <dbReference type="Pfam" id="PF06744"/>
    </source>
</evidence>
<gene>
    <name evidence="6" type="ORF">MGMO_120c00470</name>
</gene>